<dbReference type="Pfam" id="PF13614">
    <property type="entry name" value="AAA_31"/>
    <property type="match status" value="1"/>
</dbReference>
<evidence type="ECO:0000259" key="3">
    <source>
        <dbReference type="Pfam" id="PF13614"/>
    </source>
</evidence>
<keyword evidence="1" id="KW-0547">Nucleotide-binding</keyword>
<dbReference type="GO" id="GO:0005829">
    <property type="term" value="C:cytosol"/>
    <property type="evidence" value="ECO:0007669"/>
    <property type="project" value="TreeGrafter"/>
</dbReference>
<keyword evidence="2" id="KW-0067">ATP-binding</keyword>
<gene>
    <name evidence="4" type="ORF">NJQ99_10670</name>
</gene>
<evidence type="ECO:0000256" key="2">
    <source>
        <dbReference type="ARBA" id="ARBA00022840"/>
    </source>
</evidence>
<feature type="domain" description="AAA" evidence="3">
    <location>
        <begin position="164"/>
        <end position="322"/>
    </location>
</feature>
<organism evidence="4 5">
    <name type="scientific">Futiania mangrovi</name>
    <dbReference type="NCBI Taxonomy" id="2959716"/>
    <lineage>
        <taxon>Bacteria</taxon>
        <taxon>Pseudomonadati</taxon>
        <taxon>Pseudomonadota</taxon>
        <taxon>Alphaproteobacteria</taxon>
        <taxon>Futianiales</taxon>
        <taxon>Futianiaceae</taxon>
        <taxon>Futiania</taxon>
    </lineage>
</organism>
<evidence type="ECO:0000313" key="4">
    <source>
        <dbReference type="EMBL" id="MCP1336873.1"/>
    </source>
</evidence>
<keyword evidence="5" id="KW-1185">Reference proteome</keyword>
<dbReference type="GO" id="GO:0051782">
    <property type="term" value="P:negative regulation of cell division"/>
    <property type="evidence" value="ECO:0007669"/>
    <property type="project" value="TreeGrafter"/>
</dbReference>
<dbReference type="Gene3D" id="3.40.50.300">
    <property type="entry name" value="P-loop containing nucleotide triphosphate hydrolases"/>
    <property type="match status" value="1"/>
</dbReference>
<dbReference type="Proteomes" id="UP001055804">
    <property type="component" value="Unassembled WGS sequence"/>
</dbReference>
<dbReference type="EMBL" id="JAMZFT010000002">
    <property type="protein sequence ID" value="MCP1336873.1"/>
    <property type="molecule type" value="Genomic_DNA"/>
</dbReference>
<sequence>MSTAVIPTTNYEAQHEDVLEHETSFLDQPLPRITIQAFCITPGLASAVKDAAGDRRLVKTHVSVHMGGVQAAITHFSEMPTPNLVVLEADDVGPALFRQLEELAQVCDPGTKVVIAGPVNDVMLYRELIRQGVSEYVVTPTSPIQLIEAFATLYYDPSAVPLGRTFAFVGAKGGVGSSTLAHNVAWYMAETMHEDTVVMDMDIEFGTLGLDFNRDPTQTVLDALTAPDRVDDMLLERLLVKTGENLRLFTAPATLDQDYDIPEGAYEHVLEVVRQNAPSVVIDMPHVWTGWSKRFMLQADEIIITATPDLASLRNAKSLFDVMVQARPNDPAPRVVVNQTGVLKRPEIPVKEFAEALSVEPEFVIPFDGQLFGEASNNGLMLPQINAQAKSVEAIEQIARALIGRERAGRQAAKKSPFDFLKAFSFGKGGKAVKPAAAKTRKAAKAKPGKEG</sequence>
<dbReference type="GO" id="GO:0005524">
    <property type="term" value="F:ATP binding"/>
    <property type="evidence" value="ECO:0007669"/>
    <property type="project" value="UniProtKB-KW"/>
</dbReference>
<dbReference type="GO" id="GO:0016887">
    <property type="term" value="F:ATP hydrolysis activity"/>
    <property type="evidence" value="ECO:0007669"/>
    <property type="project" value="TreeGrafter"/>
</dbReference>
<dbReference type="PANTHER" id="PTHR43384:SF6">
    <property type="entry name" value="SEPTUM SITE-DETERMINING PROTEIN MIND HOMOLOG, CHLOROPLASTIC"/>
    <property type="match status" value="1"/>
</dbReference>
<comment type="caution">
    <text evidence="4">The sequence shown here is derived from an EMBL/GenBank/DDBJ whole genome shotgun (WGS) entry which is preliminary data.</text>
</comment>
<dbReference type="InterPro" id="IPR027417">
    <property type="entry name" value="P-loop_NTPase"/>
</dbReference>
<dbReference type="InterPro" id="IPR025669">
    <property type="entry name" value="AAA_dom"/>
</dbReference>
<reference evidence="4" key="1">
    <citation type="submission" date="2022-06" db="EMBL/GenBank/DDBJ databases">
        <title>Isolation and Genomics of Futiania mangrovii gen. nov., sp. nov., a Rare and Metabolically-versatile member in the Class Alphaproteobacteria.</title>
        <authorList>
            <person name="Liu L."/>
            <person name="Huang W.-C."/>
            <person name="Pan J."/>
            <person name="Li J."/>
            <person name="Huang Y."/>
            <person name="Du H."/>
            <person name="Liu Y."/>
            <person name="Li M."/>
        </authorList>
    </citation>
    <scope>NUCLEOTIDE SEQUENCE</scope>
    <source>
        <strain evidence="4">FT118</strain>
    </source>
</reference>
<accession>A0A9J6PDY6</accession>
<evidence type="ECO:0000256" key="1">
    <source>
        <dbReference type="ARBA" id="ARBA00022741"/>
    </source>
</evidence>
<name>A0A9J6PDY6_9PROT</name>
<protein>
    <submittedName>
        <fullName evidence="4">AAA family ATPase</fullName>
    </submittedName>
</protein>
<evidence type="ECO:0000313" key="5">
    <source>
        <dbReference type="Proteomes" id="UP001055804"/>
    </source>
</evidence>
<dbReference type="InterPro" id="IPR050625">
    <property type="entry name" value="ParA/MinD_ATPase"/>
</dbReference>
<dbReference type="Gene3D" id="3.40.50.2300">
    <property type="match status" value="1"/>
</dbReference>
<dbReference type="GO" id="GO:0009898">
    <property type="term" value="C:cytoplasmic side of plasma membrane"/>
    <property type="evidence" value="ECO:0007669"/>
    <property type="project" value="TreeGrafter"/>
</dbReference>
<dbReference type="RefSeq" id="WP_269332815.1">
    <property type="nucleotide sequence ID" value="NZ_JAMZFT010000002.1"/>
</dbReference>
<dbReference type="PANTHER" id="PTHR43384">
    <property type="entry name" value="SEPTUM SITE-DETERMINING PROTEIN MIND HOMOLOG, CHLOROPLASTIC-RELATED"/>
    <property type="match status" value="1"/>
</dbReference>
<dbReference type="SUPFAM" id="SSF52540">
    <property type="entry name" value="P-loop containing nucleoside triphosphate hydrolases"/>
    <property type="match status" value="1"/>
</dbReference>
<dbReference type="AlphaFoldDB" id="A0A9J6PDY6"/>
<proteinExistence type="predicted"/>